<name>A0A926DWV0_9FIRM</name>
<protein>
    <submittedName>
        <fullName evidence="1">Uncharacterized protein</fullName>
    </submittedName>
</protein>
<organism evidence="1 2">
    <name type="scientific">Bianquea renquensis</name>
    <dbReference type="NCBI Taxonomy" id="2763661"/>
    <lineage>
        <taxon>Bacteria</taxon>
        <taxon>Bacillati</taxon>
        <taxon>Bacillota</taxon>
        <taxon>Clostridia</taxon>
        <taxon>Eubacteriales</taxon>
        <taxon>Bianqueaceae</taxon>
        <taxon>Bianquea</taxon>
    </lineage>
</organism>
<evidence type="ECO:0000313" key="1">
    <source>
        <dbReference type="EMBL" id="MBC8545109.1"/>
    </source>
</evidence>
<reference evidence="1" key="1">
    <citation type="submission" date="2020-08" db="EMBL/GenBank/DDBJ databases">
        <title>Genome public.</title>
        <authorList>
            <person name="Liu C."/>
            <person name="Sun Q."/>
        </authorList>
    </citation>
    <scope>NUCLEOTIDE SEQUENCE</scope>
    <source>
        <strain evidence="1">NSJ-32</strain>
    </source>
</reference>
<proteinExistence type="predicted"/>
<dbReference type="AlphaFoldDB" id="A0A926DWV0"/>
<dbReference type="Proteomes" id="UP000657006">
    <property type="component" value="Unassembled WGS sequence"/>
</dbReference>
<accession>A0A926DWV0</accession>
<dbReference type="RefSeq" id="WP_177718077.1">
    <property type="nucleotide sequence ID" value="NZ_JACRSQ010000046.1"/>
</dbReference>
<gene>
    <name evidence="1" type="ORF">H8730_16340</name>
</gene>
<comment type="caution">
    <text evidence="1">The sequence shown here is derived from an EMBL/GenBank/DDBJ whole genome shotgun (WGS) entry which is preliminary data.</text>
</comment>
<dbReference type="EMBL" id="JACRSQ010000046">
    <property type="protein sequence ID" value="MBC8545109.1"/>
    <property type="molecule type" value="Genomic_DNA"/>
</dbReference>
<sequence>MLLRRARTAINSSNAATMSFLELMNFTDAGFYDADRKKIVAAFIDKNGITRKSISAYSPYFPDKAMRTLVESEVIYNVTR</sequence>
<evidence type="ECO:0000313" key="2">
    <source>
        <dbReference type="Proteomes" id="UP000657006"/>
    </source>
</evidence>
<keyword evidence="2" id="KW-1185">Reference proteome</keyword>